<evidence type="ECO:0000313" key="5">
    <source>
        <dbReference type="EMBL" id="AVO46290.1"/>
    </source>
</evidence>
<proteinExistence type="inferred from homology"/>
<dbReference type="AlphaFoldDB" id="A0A2S0NDP0"/>
<dbReference type="CDD" id="cd03443">
    <property type="entry name" value="PaaI_thioesterase"/>
    <property type="match status" value="1"/>
</dbReference>
<evidence type="ECO:0000256" key="2">
    <source>
        <dbReference type="ARBA" id="ARBA00022801"/>
    </source>
</evidence>
<feature type="region of interest" description="Disordered" evidence="3">
    <location>
        <begin position="1"/>
        <end position="41"/>
    </location>
</feature>
<keyword evidence="2" id="KW-0378">Hydrolase</keyword>
<dbReference type="InterPro" id="IPR006683">
    <property type="entry name" value="Thioestr_dom"/>
</dbReference>
<keyword evidence="6" id="KW-1185">Reference proteome</keyword>
<dbReference type="Pfam" id="PF03061">
    <property type="entry name" value="4HBT"/>
    <property type="match status" value="1"/>
</dbReference>
<gene>
    <name evidence="5" type="ORF">C6569_15180</name>
</gene>
<feature type="domain" description="Thioesterase" evidence="4">
    <location>
        <begin position="118"/>
        <end position="198"/>
    </location>
</feature>
<dbReference type="Proteomes" id="UP000237889">
    <property type="component" value="Chromosome"/>
</dbReference>
<protein>
    <recommendedName>
        <fullName evidence="4">Thioesterase domain-containing protein</fullName>
    </recommendedName>
</protein>
<evidence type="ECO:0000256" key="3">
    <source>
        <dbReference type="SAM" id="MobiDB-lite"/>
    </source>
</evidence>
<dbReference type="PANTHER" id="PTHR21660:SF1">
    <property type="entry name" value="ACYL-COENZYME A THIOESTERASE 13"/>
    <property type="match status" value="1"/>
</dbReference>
<dbReference type="OrthoDB" id="3477511at2"/>
<dbReference type="KEGG" id="phr:C6569_15180"/>
<dbReference type="GO" id="GO:0047617">
    <property type="term" value="F:fatty acyl-CoA hydrolase activity"/>
    <property type="evidence" value="ECO:0007669"/>
    <property type="project" value="InterPro"/>
</dbReference>
<dbReference type="SUPFAM" id="SSF54637">
    <property type="entry name" value="Thioesterase/thiol ester dehydrase-isomerase"/>
    <property type="match status" value="1"/>
</dbReference>
<dbReference type="EMBL" id="CP027668">
    <property type="protein sequence ID" value="AVO46290.1"/>
    <property type="molecule type" value="Genomic_DNA"/>
</dbReference>
<dbReference type="PANTHER" id="PTHR21660">
    <property type="entry name" value="THIOESTERASE SUPERFAMILY MEMBER-RELATED"/>
    <property type="match status" value="1"/>
</dbReference>
<name>A0A2S0NDP0_9HYPH</name>
<sequence>MPPLGAEGHRVGAPRRRGGLWPRGRGPRSLPLRSADRGTPRCQPAACHAPVFGATRAPLQGLGRRRRWMSELDQPVTVRPSDRHSAFHRLIGWEVVEWTDGRAVMTCPVREEFMNRGGGLHGGLVATLMDSAGGYAALGGPPKDPEAVDGRGVTLSLTVNYLGTARDGVLTVTATRTGGGRSVAFVSIRVEDDKGTVIADGVGTFRRFSGER</sequence>
<evidence type="ECO:0000256" key="1">
    <source>
        <dbReference type="ARBA" id="ARBA00008324"/>
    </source>
</evidence>
<feature type="compositionally biased region" description="Low complexity" evidence="3">
    <location>
        <begin position="19"/>
        <end position="33"/>
    </location>
</feature>
<dbReference type="NCBIfam" id="TIGR00369">
    <property type="entry name" value="unchar_dom_1"/>
    <property type="match status" value="1"/>
</dbReference>
<organism evidence="5 6">
    <name type="scientific">Phreatobacter cathodiphilus</name>
    <dbReference type="NCBI Taxonomy" id="1868589"/>
    <lineage>
        <taxon>Bacteria</taxon>
        <taxon>Pseudomonadati</taxon>
        <taxon>Pseudomonadota</taxon>
        <taxon>Alphaproteobacteria</taxon>
        <taxon>Hyphomicrobiales</taxon>
        <taxon>Phreatobacteraceae</taxon>
        <taxon>Phreatobacter</taxon>
    </lineage>
</organism>
<dbReference type="InterPro" id="IPR029069">
    <property type="entry name" value="HotDog_dom_sf"/>
</dbReference>
<dbReference type="InterPro" id="IPR039298">
    <property type="entry name" value="ACOT13"/>
</dbReference>
<reference evidence="5 6" key="1">
    <citation type="submission" date="2018-03" db="EMBL/GenBank/DDBJ databases">
        <title>Genome sequencing of Phreatobacter sp.</title>
        <authorList>
            <person name="Kim S.-J."/>
            <person name="Heo J."/>
            <person name="Kwon S.-W."/>
        </authorList>
    </citation>
    <scope>NUCLEOTIDE SEQUENCE [LARGE SCALE GENOMIC DNA]</scope>
    <source>
        <strain evidence="5 6">S-12</strain>
    </source>
</reference>
<dbReference type="Gene3D" id="3.10.129.10">
    <property type="entry name" value="Hotdog Thioesterase"/>
    <property type="match status" value="1"/>
</dbReference>
<evidence type="ECO:0000259" key="4">
    <source>
        <dbReference type="Pfam" id="PF03061"/>
    </source>
</evidence>
<dbReference type="InterPro" id="IPR003736">
    <property type="entry name" value="PAAI_dom"/>
</dbReference>
<evidence type="ECO:0000313" key="6">
    <source>
        <dbReference type="Proteomes" id="UP000237889"/>
    </source>
</evidence>
<comment type="similarity">
    <text evidence="1">Belongs to the thioesterase PaaI family.</text>
</comment>
<accession>A0A2S0NDP0</accession>